<dbReference type="SUPFAM" id="SSF54506">
    <property type="entry name" value="Diaminopimelate epimerase-like"/>
    <property type="match status" value="1"/>
</dbReference>
<evidence type="ECO:0000313" key="3">
    <source>
        <dbReference type="EMBL" id="BBD08295.1"/>
    </source>
</evidence>
<dbReference type="NCBIfam" id="TIGR00654">
    <property type="entry name" value="PhzF_family"/>
    <property type="match status" value="1"/>
</dbReference>
<proteinExistence type="inferred from homology"/>
<dbReference type="Gene3D" id="3.10.310.10">
    <property type="entry name" value="Diaminopimelate Epimerase, Chain A, domain 1"/>
    <property type="match status" value="2"/>
</dbReference>
<dbReference type="OrthoDB" id="9788221at2"/>
<sequence>MNDRSLTGLAFRHVDVFSRSPLSGNSLTVFPDASALDGPTMQALTQEMRHFESIFLSPTEHAGTFEARIFTMEEELDFAGHPILGAAAVLHELFGDNDGAQFKLRLKAKTVQLDCLRRDGWYEASMDQGKPVLGEPIEGEAANQFLAALNLRPEHKAQDLPLQMVSTGLPYLILPLTSGLEQVRVSTPDFEQLLQSVGAKFSYALDVTAREGRSWDNLGMVEDIATGSAAGPAGAYLVRHGLAEIDEHIIIRQGRFCGRDSGIHVRINGNATSPSRAVVGGDVVMVAKGTFD</sequence>
<protein>
    <submittedName>
        <fullName evidence="3">Uncharacterized isomerase yddE</fullName>
    </submittedName>
</protein>
<evidence type="ECO:0000256" key="1">
    <source>
        <dbReference type="ARBA" id="ARBA00008270"/>
    </source>
</evidence>
<dbReference type="EMBL" id="AP017378">
    <property type="protein sequence ID" value="BBD08295.1"/>
    <property type="molecule type" value="Genomic_DNA"/>
</dbReference>
<feature type="active site" evidence="2">
    <location>
        <position position="52"/>
    </location>
</feature>
<gene>
    <name evidence="3" type="primary">yddE</name>
    <name evidence="3" type="ORF">DFE_1569</name>
</gene>
<dbReference type="Pfam" id="PF02567">
    <property type="entry name" value="PhzC-PhzF"/>
    <property type="match status" value="1"/>
</dbReference>
<dbReference type="RefSeq" id="WP_126378275.1">
    <property type="nucleotide sequence ID" value="NZ_AP017378.1"/>
</dbReference>
<keyword evidence="4" id="KW-1185">Reference proteome</keyword>
<name>A0A2Z6AYQ1_9BACT</name>
<dbReference type="KEGG" id="dfl:DFE_1569"/>
<dbReference type="GO" id="GO:0005737">
    <property type="term" value="C:cytoplasm"/>
    <property type="evidence" value="ECO:0007669"/>
    <property type="project" value="TreeGrafter"/>
</dbReference>
<evidence type="ECO:0000313" key="4">
    <source>
        <dbReference type="Proteomes" id="UP000269883"/>
    </source>
</evidence>
<dbReference type="InterPro" id="IPR003719">
    <property type="entry name" value="Phenazine_PhzF-like"/>
</dbReference>
<organism evidence="3 4">
    <name type="scientific">Desulfovibrio ferrophilus</name>
    <dbReference type="NCBI Taxonomy" id="241368"/>
    <lineage>
        <taxon>Bacteria</taxon>
        <taxon>Pseudomonadati</taxon>
        <taxon>Thermodesulfobacteriota</taxon>
        <taxon>Desulfovibrionia</taxon>
        <taxon>Desulfovibrionales</taxon>
        <taxon>Desulfovibrionaceae</taxon>
        <taxon>Desulfovibrio</taxon>
    </lineage>
</organism>
<reference evidence="3 4" key="1">
    <citation type="journal article" date="2018" name="Sci. Adv.">
        <title>Multi-heme cytochromes provide a pathway for survival in energy-limited environments.</title>
        <authorList>
            <person name="Deng X."/>
            <person name="Dohmae N."/>
            <person name="Nealson K.H."/>
            <person name="Hashimoto K."/>
            <person name="Okamoto A."/>
        </authorList>
    </citation>
    <scope>NUCLEOTIDE SEQUENCE [LARGE SCALE GENOMIC DNA]</scope>
    <source>
        <strain evidence="3 4">IS5</strain>
    </source>
</reference>
<evidence type="ECO:0000256" key="2">
    <source>
        <dbReference type="PIRSR" id="PIRSR016184-1"/>
    </source>
</evidence>
<dbReference type="PIRSF" id="PIRSF016184">
    <property type="entry name" value="PhzC_PhzF"/>
    <property type="match status" value="1"/>
</dbReference>
<dbReference type="PANTHER" id="PTHR13774">
    <property type="entry name" value="PHENAZINE BIOSYNTHESIS PROTEIN"/>
    <property type="match status" value="1"/>
</dbReference>
<keyword evidence="3" id="KW-0413">Isomerase</keyword>
<accession>A0A2Z6AYQ1</accession>
<dbReference type="AlphaFoldDB" id="A0A2Z6AYQ1"/>
<dbReference type="GO" id="GO:0016853">
    <property type="term" value="F:isomerase activity"/>
    <property type="evidence" value="ECO:0007669"/>
    <property type="project" value="UniProtKB-KW"/>
</dbReference>
<dbReference type="Proteomes" id="UP000269883">
    <property type="component" value="Chromosome"/>
</dbReference>
<comment type="similarity">
    <text evidence="1">Belongs to the PhzF family.</text>
</comment>
<dbReference type="PANTHER" id="PTHR13774:SF32">
    <property type="entry name" value="ANTISENSE-ENHANCING SEQUENCE 1"/>
    <property type="match status" value="1"/>
</dbReference>